<reference evidence="1" key="1">
    <citation type="journal article" date="2014" name="Front. Microbiol.">
        <title>High frequency of phylogenetically diverse reductive dehalogenase-homologous genes in deep subseafloor sedimentary metagenomes.</title>
        <authorList>
            <person name="Kawai M."/>
            <person name="Futagami T."/>
            <person name="Toyoda A."/>
            <person name="Takaki Y."/>
            <person name="Nishi S."/>
            <person name="Hori S."/>
            <person name="Arai W."/>
            <person name="Tsubouchi T."/>
            <person name="Morono Y."/>
            <person name="Uchiyama I."/>
            <person name="Ito T."/>
            <person name="Fujiyama A."/>
            <person name="Inagaki F."/>
            <person name="Takami H."/>
        </authorList>
    </citation>
    <scope>NUCLEOTIDE SEQUENCE</scope>
    <source>
        <strain evidence="1">Expedition CK06-06</strain>
    </source>
</reference>
<comment type="caution">
    <text evidence="1">The sequence shown here is derived from an EMBL/GenBank/DDBJ whole genome shotgun (WGS) entry which is preliminary data.</text>
</comment>
<protein>
    <submittedName>
        <fullName evidence="1">Uncharacterized protein</fullName>
    </submittedName>
</protein>
<accession>X1GHM2</accession>
<evidence type="ECO:0000313" key="1">
    <source>
        <dbReference type="EMBL" id="GAH41104.1"/>
    </source>
</evidence>
<dbReference type="EMBL" id="BARU01011094">
    <property type="protein sequence ID" value="GAH41104.1"/>
    <property type="molecule type" value="Genomic_DNA"/>
</dbReference>
<sequence length="85" mass="9253">MQTMQANRKKLTLLKIVPRLISGANALTTYILTPTGGVIAPNVVTIVRIIEYHTGSKPRAIPRGKKIGIVSTRNPRASIIQPPIK</sequence>
<organism evidence="1">
    <name type="scientific">marine sediment metagenome</name>
    <dbReference type="NCBI Taxonomy" id="412755"/>
    <lineage>
        <taxon>unclassified sequences</taxon>
        <taxon>metagenomes</taxon>
        <taxon>ecological metagenomes</taxon>
    </lineage>
</organism>
<gene>
    <name evidence="1" type="ORF">S03H2_20932</name>
</gene>
<proteinExistence type="predicted"/>
<name>X1GHM2_9ZZZZ</name>
<dbReference type="AlphaFoldDB" id="X1GHM2"/>